<evidence type="ECO:0000313" key="1">
    <source>
        <dbReference type="EMBL" id="CAD9472768.1"/>
    </source>
</evidence>
<organism evidence="1">
    <name type="scientific">Haptolina brevifila</name>
    <dbReference type="NCBI Taxonomy" id="156173"/>
    <lineage>
        <taxon>Eukaryota</taxon>
        <taxon>Haptista</taxon>
        <taxon>Haptophyta</taxon>
        <taxon>Prymnesiophyceae</taxon>
        <taxon>Prymnesiales</taxon>
        <taxon>Prymnesiaceae</taxon>
        <taxon>Haptolina</taxon>
    </lineage>
</organism>
<reference evidence="1" key="1">
    <citation type="submission" date="2021-01" db="EMBL/GenBank/DDBJ databases">
        <authorList>
            <person name="Corre E."/>
            <person name="Pelletier E."/>
            <person name="Niang G."/>
            <person name="Scheremetjew M."/>
            <person name="Finn R."/>
            <person name="Kale V."/>
            <person name="Holt S."/>
            <person name="Cochrane G."/>
            <person name="Meng A."/>
            <person name="Brown T."/>
            <person name="Cohen L."/>
        </authorList>
    </citation>
    <scope>NUCLEOTIDE SEQUENCE</scope>
    <source>
        <strain evidence="1">UTEX LB 985</strain>
    </source>
</reference>
<protein>
    <submittedName>
        <fullName evidence="1">Uncharacterized protein</fullName>
    </submittedName>
</protein>
<accession>A0A7S2M9Y6</accession>
<gene>
    <name evidence="1" type="ORF">CBRE1094_LOCUS23031</name>
</gene>
<proteinExistence type="predicted"/>
<dbReference type="EMBL" id="HBGU01042223">
    <property type="protein sequence ID" value="CAD9472768.1"/>
    <property type="molecule type" value="Transcribed_RNA"/>
</dbReference>
<dbReference type="AlphaFoldDB" id="A0A7S2M9Y6"/>
<name>A0A7S2M9Y6_9EUKA</name>
<sequence length="125" mass="13574">MGPHRVLYADELKKLTVQDLKANPALVIALRELKRNLSPPTPALKPDQVTQTSSTTRLNVWHVEKSITEPPVPLLRPTSSSNRPRVVANKMHSAGSYTVASPGPGWMGPAAAMESYRRSLGPGKV</sequence>